<organism evidence="2 3">
    <name type="scientific">Heterorhabditis bacteriophora</name>
    <name type="common">Entomopathogenic nematode worm</name>
    <dbReference type="NCBI Taxonomy" id="37862"/>
    <lineage>
        <taxon>Eukaryota</taxon>
        <taxon>Metazoa</taxon>
        <taxon>Ecdysozoa</taxon>
        <taxon>Nematoda</taxon>
        <taxon>Chromadorea</taxon>
        <taxon>Rhabditida</taxon>
        <taxon>Rhabditina</taxon>
        <taxon>Rhabditomorpha</taxon>
        <taxon>Strongyloidea</taxon>
        <taxon>Heterorhabditidae</taxon>
        <taxon>Heterorhabditis</taxon>
    </lineage>
</organism>
<protein>
    <submittedName>
        <fullName evidence="3">Ovule protein</fullName>
    </submittedName>
</protein>
<dbReference type="WBParaSite" id="Hba_04155">
    <property type="protein sequence ID" value="Hba_04155"/>
    <property type="gene ID" value="Hba_04155"/>
</dbReference>
<evidence type="ECO:0000313" key="2">
    <source>
        <dbReference type="Proteomes" id="UP000095283"/>
    </source>
</evidence>
<evidence type="ECO:0000313" key="3">
    <source>
        <dbReference type="WBParaSite" id="Hba_04155"/>
    </source>
</evidence>
<keyword evidence="1" id="KW-0812">Transmembrane</keyword>
<proteinExistence type="predicted"/>
<keyword evidence="1" id="KW-0472">Membrane</keyword>
<reference evidence="3" key="1">
    <citation type="submission" date="2016-11" db="UniProtKB">
        <authorList>
            <consortium name="WormBaseParasite"/>
        </authorList>
    </citation>
    <scope>IDENTIFICATION</scope>
</reference>
<feature type="transmembrane region" description="Helical" evidence="1">
    <location>
        <begin position="55"/>
        <end position="88"/>
    </location>
</feature>
<name>A0A1I7WGR5_HETBA</name>
<evidence type="ECO:0000256" key="1">
    <source>
        <dbReference type="SAM" id="Phobius"/>
    </source>
</evidence>
<sequence length="110" mass="12658">MFKFSNGTSPVFYEFKNRLDLTKILSLLTKMYCSKQSISQSSLPETFSLETRLPFIFYSFSLLLCVLFVSVINCFTLTGGIVLFYLFVIPLLEPDPPIPIKVYIVTNNFF</sequence>
<keyword evidence="2" id="KW-1185">Reference proteome</keyword>
<dbReference type="Proteomes" id="UP000095283">
    <property type="component" value="Unplaced"/>
</dbReference>
<keyword evidence="1" id="KW-1133">Transmembrane helix</keyword>
<dbReference type="AlphaFoldDB" id="A0A1I7WGR5"/>
<accession>A0A1I7WGR5</accession>